<evidence type="ECO:0000313" key="3">
    <source>
        <dbReference type="Proteomes" id="UP000216446"/>
    </source>
</evidence>
<organism evidence="2 3">
    <name type="scientific">Rubricoccus marinus</name>
    <dbReference type="NCBI Taxonomy" id="716817"/>
    <lineage>
        <taxon>Bacteria</taxon>
        <taxon>Pseudomonadati</taxon>
        <taxon>Rhodothermota</taxon>
        <taxon>Rhodothermia</taxon>
        <taxon>Rhodothermales</taxon>
        <taxon>Rubricoccaceae</taxon>
        <taxon>Rubricoccus</taxon>
    </lineage>
</organism>
<dbReference type="Proteomes" id="UP000216446">
    <property type="component" value="Unassembled WGS sequence"/>
</dbReference>
<dbReference type="OrthoDB" id="1123245at2"/>
<proteinExistence type="predicted"/>
<dbReference type="AlphaFoldDB" id="A0A259U339"/>
<name>A0A259U339_9BACT</name>
<protein>
    <recommendedName>
        <fullName evidence="4">Secretion system C-terminal sorting domain-containing protein</fullName>
    </recommendedName>
</protein>
<dbReference type="NCBIfam" id="TIGR04183">
    <property type="entry name" value="Por_Secre_tail"/>
    <property type="match status" value="1"/>
</dbReference>
<evidence type="ECO:0008006" key="4">
    <source>
        <dbReference type="Google" id="ProtNLM"/>
    </source>
</evidence>
<keyword evidence="1" id="KW-0732">Signal</keyword>
<keyword evidence="3" id="KW-1185">Reference proteome</keyword>
<evidence type="ECO:0000313" key="2">
    <source>
        <dbReference type="EMBL" id="OZC04396.1"/>
    </source>
</evidence>
<dbReference type="EMBL" id="MQWB01000001">
    <property type="protein sequence ID" value="OZC04396.1"/>
    <property type="molecule type" value="Genomic_DNA"/>
</dbReference>
<feature type="chain" id="PRO_5012921095" description="Secretion system C-terminal sorting domain-containing protein" evidence="1">
    <location>
        <begin position="21"/>
        <end position="879"/>
    </location>
</feature>
<gene>
    <name evidence="2" type="ORF">BSZ36_16260</name>
</gene>
<reference evidence="2 3" key="1">
    <citation type="submission" date="2016-11" db="EMBL/GenBank/DDBJ databases">
        <title>Study of marine rhodopsin-containing bacteria.</title>
        <authorList>
            <person name="Yoshizawa S."/>
            <person name="Kumagai Y."/>
            <person name="Kogure K."/>
        </authorList>
    </citation>
    <scope>NUCLEOTIDE SEQUENCE [LARGE SCALE GENOMIC DNA]</scope>
    <source>
        <strain evidence="2 3">SG-29</strain>
    </source>
</reference>
<dbReference type="InterPro" id="IPR013783">
    <property type="entry name" value="Ig-like_fold"/>
</dbReference>
<comment type="caution">
    <text evidence="2">The sequence shown here is derived from an EMBL/GenBank/DDBJ whole genome shotgun (WGS) entry which is preliminary data.</text>
</comment>
<dbReference type="Gene3D" id="2.60.40.10">
    <property type="entry name" value="Immunoglobulins"/>
    <property type="match status" value="1"/>
</dbReference>
<dbReference type="InParanoid" id="A0A259U339"/>
<evidence type="ECO:0000256" key="1">
    <source>
        <dbReference type="SAM" id="SignalP"/>
    </source>
</evidence>
<sequence length="879" mass="92176">MRRFATLAALLLFVASGAHAQTPGLCEMGTAEGDLDVSNVFARVFNTGSLFLGNSTASGYVVPRTSGNSPVYAAGLWLSGEVGGEVRAAGAVFGGPAFWPGPLNEDGTLPDADDCSAFDRIYVVSTADVDRYEASGEASADLAAWPVGLGAPAVDASGQPLAATSREQVLDLGAGERPVIYGSQTAWWVMNDVGAPHTARETPPLGVEVRVSAFAISGAGGEVAGTPEATFYRYEVLNRGPSTIEGLRAGFYADTDLGDASDDFLHTDTTRSMTVVYNRAETDAVYGTPPAFGFDLLGGAATSTYIPNGHPAMTTGYPATANQYSYRLQGLWGDGSPQREYEHGYQQPSTYPLTPFFYPGDPVTGQFWSPENADGMGTNGFGGNLTFVLAAPPLDLASGERHTVDLAALFAQGADRLDSVTELRAVSDAVQDAYDAGTLWGLGADLTALATPTPLAPEAGAPATQADSVAFSWTPVDGASGYYVRWGFSPSTLFNSRTVTEPSLTLRIFDLTRDARTARFGTQEVFWQVRAFANGGSGSASEPQSVFVYRAGPLTLASGAFAFVESAGPGGSDPCAGSAESRDGCEEVGGNLVYRSLNSTGAYYLNTYSGSYAATALGRFTPNDFEIRFTDEGSLATSVYDLTVRGVPFEVWDIGAVTPGAENDPADDVRLVPTFNSRAPCTFGPGEGFQGVPTPADFPNYVQSSTIGAYYPATTYGEFEAEYRPRVESAPEACFTEPDRARLFSLIDTRRDPLDEYVFGSPEAAPALPEVGTIIRLYTADPPPVAGEPTPGASGEIALTVAPNPARGGATVRLALTAPEAVRVRVLDMLGREVAVLADGPQASGDVALKLPGDLAPGVYAVEATAGERRTTRLVTVVR</sequence>
<feature type="signal peptide" evidence="1">
    <location>
        <begin position="1"/>
        <end position="20"/>
    </location>
</feature>
<dbReference type="RefSeq" id="WP_143536936.1">
    <property type="nucleotide sequence ID" value="NZ_MQWB01000001.1"/>
</dbReference>
<dbReference type="InterPro" id="IPR026444">
    <property type="entry name" value="Secre_tail"/>
</dbReference>
<accession>A0A259U339</accession>